<feature type="domain" description="NAD/GMP synthase" evidence="11">
    <location>
        <begin position="18"/>
        <end position="108"/>
    </location>
</feature>
<comment type="subunit">
    <text evidence="8">Homodimer.</text>
</comment>
<comment type="caution">
    <text evidence="12">The sequence shown here is derived from an EMBL/GenBank/DDBJ whole genome shotgun (WGS) entry which is preliminary data.</text>
</comment>
<name>A0ABQ6ZCQ2_9GAMM</name>
<evidence type="ECO:0000313" key="13">
    <source>
        <dbReference type="Proteomes" id="UP000781710"/>
    </source>
</evidence>
<dbReference type="SUPFAM" id="SSF52402">
    <property type="entry name" value="Adenine nucleotide alpha hydrolases-like"/>
    <property type="match status" value="1"/>
</dbReference>
<dbReference type="NCBIfam" id="NF002048">
    <property type="entry name" value="PRK00876.1"/>
    <property type="match status" value="1"/>
</dbReference>
<dbReference type="HAMAP" id="MF_00193">
    <property type="entry name" value="NadE_ammonia_dep"/>
    <property type="match status" value="1"/>
</dbReference>
<feature type="binding site" evidence="8">
    <location>
        <position position="215"/>
    </location>
    <ligand>
        <name>deamido-NAD(+)</name>
        <dbReference type="ChEBI" id="CHEBI:58437"/>
        <note>ligand shared between two neighboring subunits</note>
    </ligand>
</feature>
<evidence type="ECO:0000313" key="12">
    <source>
        <dbReference type="EMBL" id="KAF1721647.1"/>
    </source>
</evidence>
<dbReference type="InterPro" id="IPR022310">
    <property type="entry name" value="NAD/GMP_synthase"/>
</dbReference>
<dbReference type="EMBL" id="PDWW01000036">
    <property type="protein sequence ID" value="KAF1721647.1"/>
    <property type="molecule type" value="Genomic_DNA"/>
</dbReference>
<feature type="binding site" evidence="8">
    <location>
        <position position="195"/>
    </location>
    <ligand>
        <name>ATP</name>
        <dbReference type="ChEBI" id="CHEBI:30616"/>
    </ligand>
</feature>
<feature type="binding site" evidence="8">
    <location>
        <position position="224"/>
    </location>
    <ligand>
        <name>ATP</name>
        <dbReference type="ChEBI" id="CHEBI:30616"/>
    </ligand>
</feature>
<accession>A0ABQ6ZCQ2</accession>
<feature type="binding site" evidence="8">
    <location>
        <begin position="40"/>
        <end position="47"/>
    </location>
    <ligand>
        <name>ATP</name>
        <dbReference type="ChEBI" id="CHEBI:30616"/>
    </ligand>
</feature>
<dbReference type="RefSeq" id="WP_162339195.1">
    <property type="nucleotide sequence ID" value="NZ_JBHSRQ010000013.1"/>
</dbReference>
<protein>
    <recommendedName>
        <fullName evidence="8 10">NH(3)-dependent NAD(+) synthetase</fullName>
        <ecNumber evidence="8 10">6.3.1.5</ecNumber>
    </recommendedName>
</protein>
<proteinExistence type="inferred from homology"/>
<comment type="catalytic activity">
    <reaction evidence="8 10">
        <text>deamido-NAD(+) + NH4(+) + ATP = AMP + diphosphate + NAD(+) + H(+)</text>
        <dbReference type="Rhea" id="RHEA:21188"/>
        <dbReference type="ChEBI" id="CHEBI:15378"/>
        <dbReference type="ChEBI" id="CHEBI:28938"/>
        <dbReference type="ChEBI" id="CHEBI:30616"/>
        <dbReference type="ChEBI" id="CHEBI:33019"/>
        <dbReference type="ChEBI" id="CHEBI:57540"/>
        <dbReference type="ChEBI" id="CHEBI:58437"/>
        <dbReference type="ChEBI" id="CHEBI:456215"/>
        <dbReference type="EC" id="6.3.1.5"/>
    </reaction>
</comment>
<evidence type="ECO:0000256" key="4">
    <source>
        <dbReference type="ARBA" id="ARBA00022741"/>
    </source>
</evidence>
<keyword evidence="7 8" id="KW-0520">NAD</keyword>
<keyword evidence="3 8" id="KW-0479">Metal-binding</keyword>
<evidence type="ECO:0000256" key="6">
    <source>
        <dbReference type="ARBA" id="ARBA00022842"/>
    </source>
</evidence>
<dbReference type="CDD" id="cd00553">
    <property type="entry name" value="NAD_synthase"/>
    <property type="match status" value="1"/>
</dbReference>
<evidence type="ECO:0000256" key="7">
    <source>
        <dbReference type="ARBA" id="ARBA00023027"/>
    </source>
</evidence>
<dbReference type="EC" id="6.3.1.5" evidence="8 10"/>
<feature type="domain" description="NAD/GMP synthase" evidence="11">
    <location>
        <begin position="165"/>
        <end position="300"/>
    </location>
</feature>
<comment type="caution">
    <text evidence="8">Lacks conserved residue(s) required for the propagation of feature annotation.</text>
</comment>
<evidence type="ECO:0000256" key="10">
    <source>
        <dbReference type="RuleBase" id="RU003812"/>
    </source>
</evidence>
<keyword evidence="4 8" id="KW-0547">Nucleotide-binding</keyword>
<comment type="pathway">
    <text evidence="8">Cofactor biosynthesis; NAD(+) biosynthesis; NAD(+) from deamido-NAD(+) (ammonia route): step 1/1.</text>
</comment>
<gene>
    <name evidence="8 12" type="primary">nadE</name>
    <name evidence="12" type="ORF">CSC78_17740</name>
</gene>
<comment type="function">
    <text evidence="8">Catalyzes the ATP-dependent amidation of deamido-NAD to form NAD. Uses ammonia as a nitrogen source.</text>
</comment>
<dbReference type="Gene3D" id="3.40.50.620">
    <property type="entry name" value="HUPs"/>
    <property type="match status" value="1"/>
</dbReference>
<evidence type="ECO:0000256" key="3">
    <source>
        <dbReference type="ARBA" id="ARBA00022723"/>
    </source>
</evidence>
<organism evidence="12 13">
    <name type="scientific">Pseudoxanthomonas japonensis</name>
    <dbReference type="NCBI Taxonomy" id="69284"/>
    <lineage>
        <taxon>Bacteria</taxon>
        <taxon>Pseudomonadati</taxon>
        <taxon>Pseudomonadota</taxon>
        <taxon>Gammaproteobacteria</taxon>
        <taxon>Lysobacterales</taxon>
        <taxon>Lysobacteraceae</taxon>
        <taxon>Pseudoxanthomonas</taxon>
    </lineage>
</organism>
<feature type="binding site" evidence="8">
    <location>
        <position position="246"/>
    </location>
    <ligand>
        <name>ATP</name>
        <dbReference type="ChEBI" id="CHEBI:30616"/>
    </ligand>
</feature>
<dbReference type="PANTHER" id="PTHR23090:SF9">
    <property type="entry name" value="GLUTAMINE-DEPENDENT NAD(+) SYNTHETASE"/>
    <property type="match status" value="1"/>
</dbReference>
<evidence type="ECO:0000256" key="2">
    <source>
        <dbReference type="ARBA" id="ARBA00022598"/>
    </source>
</evidence>
<keyword evidence="2 8" id="KW-0436">Ligase</keyword>
<feature type="binding site" description="in other chain" evidence="8">
    <location>
        <position position="175"/>
    </location>
    <ligand>
        <name>deamido-NAD(+)</name>
        <dbReference type="ChEBI" id="CHEBI:58437"/>
        <note>ligand shared between two neighboring subunits</note>
    </ligand>
</feature>
<dbReference type="InterPro" id="IPR022926">
    <property type="entry name" value="NH(3)-dep_NAD(+)_synth"/>
</dbReference>
<dbReference type="Pfam" id="PF02540">
    <property type="entry name" value="NAD_synthase"/>
    <property type="match status" value="2"/>
</dbReference>
<reference evidence="12 13" key="1">
    <citation type="submission" date="2017-10" db="EMBL/GenBank/DDBJ databases">
        <title>Whole genome sequencing of members of genus Pseudoxanthomonas.</title>
        <authorList>
            <person name="Kumar S."/>
            <person name="Bansal K."/>
            <person name="Kaur A."/>
            <person name="Patil P."/>
            <person name="Sharma S."/>
            <person name="Patil P.B."/>
        </authorList>
    </citation>
    <scope>NUCLEOTIDE SEQUENCE [LARGE SCALE GENOMIC DNA]</scope>
    <source>
        <strain evidence="12 13">DSM 17109</strain>
    </source>
</reference>
<evidence type="ECO:0000256" key="1">
    <source>
        <dbReference type="ARBA" id="ARBA00005859"/>
    </source>
</evidence>
<feature type="binding site" evidence="8">
    <location>
        <position position="200"/>
    </location>
    <ligand>
        <name>Mg(2+)</name>
        <dbReference type="ChEBI" id="CHEBI:18420"/>
    </ligand>
</feature>
<keyword evidence="13" id="KW-1185">Reference proteome</keyword>
<comment type="similarity">
    <text evidence="1 8 9">Belongs to the NAD synthetase family.</text>
</comment>
<feature type="binding site" evidence="8">
    <location>
        <position position="46"/>
    </location>
    <ligand>
        <name>Mg(2+)</name>
        <dbReference type="ChEBI" id="CHEBI:18420"/>
    </ligand>
</feature>
<keyword evidence="6 8" id="KW-0460">Magnesium</keyword>
<dbReference type="InterPro" id="IPR014729">
    <property type="entry name" value="Rossmann-like_a/b/a_fold"/>
</dbReference>
<feature type="binding site" description="in other chain" evidence="8">
    <location>
        <position position="208"/>
    </location>
    <ligand>
        <name>deamido-NAD(+)</name>
        <dbReference type="ChEBI" id="CHEBI:58437"/>
        <note>ligand shared between two neighboring subunits</note>
    </ligand>
</feature>
<evidence type="ECO:0000256" key="9">
    <source>
        <dbReference type="RuleBase" id="RU003811"/>
    </source>
</evidence>
<evidence type="ECO:0000259" key="11">
    <source>
        <dbReference type="Pfam" id="PF02540"/>
    </source>
</evidence>
<dbReference type="NCBIfam" id="TIGR00552">
    <property type="entry name" value="nadE"/>
    <property type="match status" value="1"/>
</dbReference>
<dbReference type="PANTHER" id="PTHR23090">
    <property type="entry name" value="NH 3 /GLUTAMINE-DEPENDENT NAD + SYNTHETASE"/>
    <property type="match status" value="1"/>
</dbReference>
<evidence type="ECO:0000256" key="5">
    <source>
        <dbReference type="ARBA" id="ARBA00022840"/>
    </source>
</evidence>
<keyword evidence="5 8" id="KW-0067">ATP-binding</keyword>
<dbReference type="InterPro" id="IPR003694">
    <property type="entry name" value="NAD_synthase"/>
</dbReference>
<sequence length="333" mass="36610">MSGFGWEALDIDYEQEAERICARLRETVAQSLRRRGLVVAISGGIDSSACAALAVRALGKERVHCLILPERDSDPDSAARATLLADTLGVSVDTFDIAPALDAIGAYAARDAAVRTVLPEYRDDWKMKLAIAGGSEGAINRFRLIAQSPDGAMHERELRLHEYLTIVAATSYKQRLRKTIEYFHADRLHYAVLGTPNRLEYDQGFFVKNGDGSADIKPIAHLYKSQVYGMARHLGLPERLCSAQPTTDTYSLEQGQDEFYFALPYRAMDLALWALEHDVPAADLARVLEMTVEQAEAVYADIVRKRRSTAPLHLRPVLLGNVSVGDGAGAHAA</sequence>
<dbReference type="Proteomes" id="UP000781710">
    <property type="component" value="Unassembled WGS sequence"/>
</dbReference>
<evidence type="ECO:0000256" key="8">
    <source>
        <dbReference type="HAMAP-Rule" id="MF_00193"/>
    </source>
</evidence>